<reference evidence="2 3" key="1">
    <citation type="submission" date="2019-02" db="EMBL/GenBank/DDBJ databases">
        <title>Draft genome sequences of novel Actinobacteria.</title>
        <authorList>
            <person name="Sahin N."/>
            <person name="Ay H."/>
            <person name="Saygin H."/>
        </authorList>
    </citation>
    <scope>NUCLEOTIDE SEQUENCE [LARGE SCALE GENOMIC DNA]</scope>
    <source>
        <strain evidence="2 3">JCM 30529</strain>
    </source>
</reference>
<protein>
    <submittedName>
        <fullName evidence="2">Uncharacterized protein</fullName>
    </submittedName>
</protein>
<organism evidence="2 3">
    <name type="scientific">Micromonospora fluostatini</name>
    <dbReference type="NCBI Taxonomy" id="1629071"/>
    <lineage>
        <taxon>Bacteria</taxon>
        <taxon>Bacillati</taxon>
        <taxon>Actinomycetota</taxon>
        <taxon>Actinomycetes</taxon>
        <taxon>Micromonosporales</taxon>
        <taxon>Micromonosporaceae</taxon>
        <taxon>Micromonospora</taxon>
    </lineage>
</organism>
<proteinExistence type="predicted"/>
<keyword evidence="3" id="KW-1185">Reference proteome</keyword>
<dbReference type="Proteomes" id="UP000295626">
    <property type="component" value="Unassembled WGS sequence"/>
</dbReference>
<sequence length="152" mass="15562">MTSTSVEVRQEGPNASSGAVNAAGAAGRAGSALAGFDHPVRFGLARGTTDNGVRPTSVTCTTHDEPPLVVDRKLIRALLDSCLTPALVDGEKSALSGWLTEQDYTADVYATRGFDRFNAEVVASMGVFKVRLVAKGRTGPGAVRVAGAGSAG</sequence>
<comment type="caution">
    <text evidence="2">The sequence shown here is derived from an EMBL/GenBank/DDBJ whole genome shotgun (WGS) entry which is preliminary data.</text>
</comment>
<evidence type="ECO:0000313" key="2">
    <source>
        <dbReference type="EMBL" id="TDB84945.1"/>
    </source>
</evidence>
<accession>A0ABY2DFL5</accession>
<evidence type="ECO:0000313" key="3">
    <source>
        <dbReference type="Proteomes" id="UP000295626"/>
    </source>
</evidence>
<dbReference type="EMBL" id="SMKE01000803">
    <property type="protein sequence ID" value="TDB84945.1"/>
    <property type="molecule type" value="Genomic_DNA"/>
</dbReference>
<feature type="region of interest" description="Disordered" evidence="1">
    <location>
        <begin position="1"/>
        <end position="21"/>
    </location>
</feature>
<evidence type="ECO:0000256" key="1">
    <source>
        <dbReference type="SAM" id="MobiDB-lite"/>
    </source>
</evidence>
<gene>
    <name evidence="2" type="ORF">E1091_17160</name>
</gene>
<name>A0ABY2DFL5_9ACTN</name>